<name>A0A2I1DQG5_9PROT</name>
<dbReference type="AlphaFoldDB" id="A0A2I1DQG5"/>
<dbReference type="EMBL" id="MXAV01000004">
    <property type="protein sequence ID" value="PKY12097.1"/>
    <property type="molecule type" value="Genomic_DNA"/>
</dbReference>
<sequence length="79" mass="9037">MSDPYLPVSCALHSALELAALQRRPVILQLHDGRHLQGQILDVWTAAGREWLKLQDQHQELVLDLTFIDQLQESSLHET</sequence>
<dbReference type="InterPro" id="IPR009778">
    <property type="entry name" value="ROF"/>
</dbReference>
<dbReference type="Pfam" id="PF07073">
    <property type="entry name" value="ROF"/>
    <property type="match status" value="1"/>
</dbReference>
<reference evidence="1 2" key="1">
    <citation type="submission" date="2017-03" db="EMBL/GenBank/DDBJ databases">
        <title>Draft genime sequence of the acidophilic sulfur-oxidizing bacterium Acidithiobacillus sp. SH, isolated from seawater.</title>
        <authorList>
            <person name="Sharmin S."/>
            <person name="Tokuhisa M."/>
            <person name="Kanao T."/>
            <person name="Kamimura K."/>
        </authorList>
    </citation>
    <scope>NUCLEOTIDE SEQUENCE [LARGE SCALE GENOMIC DNA]</scope>
    <source>
        <strain evidence="1 2">SH</strain>
    </source>
</reference>
<organism evidence="1 2">
    <name type="scientific">Acidithiobacillus marinus</name>
    <dbReference type="NCBI Taxonomy" id="187490"/>
    <lineage>
        <taxon>Bacteria</taxon>
        <taxon>Pseudomonadati</taxon>
        <taxon>Pseudomonadota</taxon>
        <taxon>Acidithiobacillia</taxon>
        <taxon>Acidithiobacillales</taxon>
        <taxon>Acidithiobacillaceae</taxon>
        <taxon>Acidithiobacillus</taxon>
    </lineage>
</organism>
<dbReference type="SUPFAM" id="SSF101744">
    <property type="entry name" value="Rof/RNase P subunit-like"/>
    <property type="match status" value="1"/>
</dbReference>
<evidence type="ECO:0000313" key="1">
    <source>
        <dbReference type="EMBL" id="PKY12097.1"/>
    </source>
</evidence>
<protein>
    <submittedName>
        <fullName evidence="1">Transcriptional antiterminator, Rof</fullName>
    </submittedName>
</protein>
<accession>A0A2I1DQG5</accession>
<dbReference type="OrthoDB" id="5297001at2"/>
<keyword evidence="2" id="KW-1185">Reference proteome</keyword>
<dbReference type="RefSeq" id="WP_101536676.1">
    <property type="nucleotide sequence ID" value="NZ_MXAV01000004.1"/>
</dbReference>
<dbReference type="Gene3D" id="2.30.30.400">
    <property type="entry name" value="Rof-like"/>
    <property type="match status" value="1"/>
</dbReference>
<dbReference type="InterPro" id="IPR038626">
    <property type="entry name" value="Rof-like_sf"/>
</dbReference>
<gene>
    <name evidence="1" type="ORF">B1757_01760</name>
</gene>
<dbReference type="InterPro" id="IPR023534">
    <property type="entry name" value="Rof/RNase_P-like"/>
</dbReference>
<dbReference type="Proteomes" id="UP000234329">
    <property type="component" value="Unassembled WGS sequence"/>
</dbReference>
<evidence type="ECO:0000313" key="2">
    <source>
        <dbReference type="Proteomes" id="UP000234329"/>
    </source>
</evidence>
<dbReference type="InParanoid" id="A0A2I1DQG5"/>
<proteinExistence type="predicted"/>
<comment type="caution">
    <text evidence="1">The sequence shown here is derived from an EMBL/GenBank/DDBJ whole genome shotgun (WGS) entry which is preliminary data.</text>
</comment>